<feature type="compositionally biased region" description="Polar residues" evidence="3">
    <location>
        <begin position="598"/>
        <end position="607"/>
    </location>
</feature>
<dbReference type="GeneID" id="43585962"/>
<dbReference type="PROSITE" id="PS50109">
    <property type="entry name" value="HIS_KIN"/>
    <property type="match status" value="2"/>
</dbReference>
<dbReference type="RefSeq" id="XP_065823416.1">
    <property type="nucleotide sequence ID" value="XM_065967344.1"/>
</dbReference>
<evidence type="ECO:0000259" key="4">
    <source>
        <dbReference type="PROSITE" id="PS50109"/>
    </source>
</evidence>
<dbReference type="Pfam" id="PF02518">
    <property type="entry name" value="HATPase_c"/>
    <property type="match status" value="2"/>
</dbReference>
<dbReference type="SMART" id="SM00387">
    <property type="entry name" value="HATPase_c"/>
    <property type="match status" value="2"/>
</dbReference>
<dbReference type="SUPFAM" id="SSF47384">
    <property type="entry name" value="Homodimeric domain of signal transducing histidine kinase"/>
    <property type="match status" value="1"/>
</dbReference>
<dbReference type="SUPFAM" id="SSF52172">
    <property type="entry name" value="CheY-like"/>
    <property type="match status" value="2"/>
</dbReference>
<feature type="domain" description="Histidine kinase" evidence="4">
    <location>
        <begin position="1326"/>
        <end position="1589"/>
    </location>
</feature>
<dbReference type="InterPro" id="IPR000014">
    <property type="entry name" value="PAS"/>
</dbReference>
<keyword evidence="7" id="KW-1185">Reference proteome</keyword>
<feature type="compositionally biased region" description="Basic and acidic residues" evidence="3">
    <location>
        <begin position="340"/>
        <end position="351"/>
    </location>
</feature>
<reference evidence="6" key="1">
    <citation type="submission" date="2017-08" db="EMBL/GenBank/DDBJ databases">
        <authorList>
            <person name="Cuomo C."/>
            <person name="Billmyre B."/>
            <person name="Heitman J."/>
        </authorList>
    </citation>
    <scope>NUCLEOTIDE SEQUENCE</scope>
    <source>
        <strain evidence="6">CBS 12478</strain>
    </source>
</reference>
<evidence type="ECO:0000259" key="5">
    <source>
        <dbReference type="PROSITE" id="PS50110"/>
    </source>
</evidence>
<dbReference type="Pfam" id="PF00072">
    <property type="entry name" value="Response_reg"/>
    <property type="match status" value="2"/>
</dbReference>
<dbReference type="GO" id="GO:0000155">
    <property type="term" value="F:phosphorelay sensor kinase activity"/>
    <property type="evidence" value="ECO:0007669"/>
    <property type="project" value="InterPro"/>
</dbReference>
<dbReference type="Gene3D" id="3.30.450.20">
    <property type="entry name" value="PAS domain"/>
    <property type="match status" value="2"/>
</dbReference>
<proteinExistence type="predicted"/>
<dbReference type="SUPFAM" id="SSF55874">
    <property type="entry name" value="ATPase domain of HSP90 chaperone/DNA topoisomerase II/histidine kinase"/>
    <property type="match status" value="2"/>
</dbReference>
<evidence type="ECO:0000256" key="2">
    <source>
        <dbReference type="PROSITE-ProRule" id="PRU00169"/>
    </source>
</evidence>
<dbReference type="InterPro" id="IPR003661">
    <property type="entry name" value="HisK_dim/P_dom"/>
</dbReference>
<dbReference type="SMART" id="SM00388">
    <property type="entry name" value="HisKA"/>
    <property type="match status" value="2"/>
</dbReference>
<evidence type="ECO:0000313" key="7">
    <source>
        <dbReference type="Proteomes" id="UP000322225"/>
    </source>
</evidence>
<dbReference type="Gene3D" id="3.40.50.2300">
    <property type="match status" value="2"/>
</dbReference>
<dbReference type="Pfam" id="PF00512">
    <property type="entry name" value="HisKA"/>
    <property type="match status" value="1"/>
</dbReference>
<feature type="domain" description="Response regulatory" evidence="5">
    <location>
        <begin position="1630"/>
        <end position="1759"/>
    </location>
</feature>
<feature type="region of interest" description="Disordered" evidence="3">
    <location>
        <begin position="1764"/>
        <end position="1794"/>
    </location>
</feature>
<dbReference type="CDD" id="cd00130">
    <property type="entry name" value="PAS"/>
    <property type="match status" value="1"/>
</dbReference>
<dbReference type="NCBIfam" id="TIGR00229">
    <property type="entry name" value="sensory_box"/>
    <property type="match status" value="1"/>
</dbReference>
<dbReference type="PRINTS" id="PR00344">
    <property type="entry name" value="BCTRLSENSOR"/>
</dbReference>
<dbReference type="InterPro" id="IPR036890">
    <property type="entry name" value="HATPase_C_sf"/>
</dbReference>
<feature type="compositionally biased region" description="Low complexity" evidence="3">
    <location>
        <begin position="276"/>
        <end position="291"/>
    </location>
</feature>
<dbReference type="Proteomes" id="UP000322225">
    <property type="component" value="Chromosome 6"/>
</dbReference>
<dbReference type="PANTHER" id="PTHR43547:SF2">
    <property type="entry name" value="HYBRID SIGNAL TRANSDUCTION HISTIDINE KINASE C"/>
    <property type="match status" value="1"/>
</dbReference>
<dbReference type="EMBL" id="CP144056">
    <property type="protein sequence ID" value="WWD19189.1"/>
    <property type="molecule type" value="Genomic_DNA"/>
</dbReference>
<feature type="region of interest" description="Disordered" evidence="3">
    <location>
        <begin position="325"/>
        <end position="351"/>
    </location>
</feature>
<feature type="compositionally biased region" description="Basic and acidic residues" evidence="3">
    <location>
        <begin position="1780"/>
        <end position="1794"/>
    </location>
</feature>
<gene>
    <name evidence="6" type="ORF">CI109_103647</name>
</gene>
<dbReference type="InterPro" id="IPR036097">
    <property type="entry name" value="HisK_dim/P_sf"/>
</dbReference>
<dbReference type="InterPro" id="IPR003594">
    <property type="entry name" value="HATPase_dom"/>
</dbReference>
<evidence type="ECO:0000313" key="6">
    <source>
        <dbReference type="EMBL" id="WWD19189.1"/>
    </source>
</evidence>
<organism evidence="6 7">
    <name type="scientific">Kwoniella shandongensis</name>
    <dbReference type="NCBI Taxonomy" id="1734106"/>
    <lineage>
        <taxon>Eukaryota</taxon>
        <taxon>Fungi</taxon>
        <taxon>Dikarya</taxon>
        <taxon>Basidiomycota</taxon>
        <taxon>Agaricomycotina</taxon>
        <taxon>Tremellomycetes</taxon>
        <taxon>Tremellales</taxon>
        <taxon>Cryptococcaceae</taxon>
        <taxon>Kwoniella</taxon>
    </lineage>
</organism>
<dbReference type="InterPro" id="IPR011006">
    <property type="entry name" value="CheY-like_superfamily"/>
</dbReference>
<dbReference type="Gene3D" id="1.10.287.130">
    <property type="match status" value="2"/>
</dbReference>
<dbReference type="FunFam" id="3.40.50.2300:FF:000307">
    <property type="entry name" value="Receptor-like histidine kinase BpdS"/>
    <property type="match status" value="1"/>
</dbReference>
<feature type="modified residue" description="4-aspartylphosphate" evidence="2">
    <location>
        <position position="1096"/>
    </location>
</feature>
<dbReference type="CDD" id="cd00082">
    <property type="entry name" value="HisKA"/>
    <property type="match status" value="1"/>
</dbReference>
<dbReference type="InterPro" id="IPR035965">
    <property type="entry name" value="PAS-like_dom_sf"/>
</dbReference>
<dbReference type="CDD" id="cd17546">
    <property type="entry name" value="REC_hyHK_CKI1_RcsC-like"/>
    <property type="match status" value="1"/>
</dbReference>
<sequence length="1794" mass="197734">MPGRLGIDLSAVSVLSYLESYPYPSFALLIPVPPSNLTSSYGGAASSGSAGSLEDLPFTRGQTTPIKAFDIVWSNSRWKTLVKDRPLLDCLDVQGARALGDWLSGAKELRARNRRISSSTASQTTSDKEELAGAAPEGFWESEIGYEDHSPSKRVDNVIPEGEDERVVEEANEMLPTLTLDLVGPIKVTLELTKTAISPNEYLRGGLISTATTHTLVVITSTIRSAINIIPPSVPLQPTARVLPSLQVSGGTTDHSESDSSTSVATTIKPKFEPKTTILSEPSSTPSTLSRPTLAASILDPEMAKNGTAAAIDFDYSTITPQPDRPLFFNRDGTVTRPKPRTERTDPKGKSSDIHVLFETTDWSKTPLGPRESWPPSLKTIVSVLLAYPSPLCIWWGPELTLLYNQPFSASVEKHPDVFGVSGAVAWAEIWDQLGPLSELVMSGTTMWREDEFFLLKNKNSQGGQLYECYHTWSWLPIRQEDGTVGGLWNSNVDSTKKVLVDRRLATTREIGEQSAIARTTREFHSAVIDVLGANPRDIPFAAMYQVTVPTETGKGESHPPATIKVNLTRTGSVGVPEDDPSSPSHLAFSLRPAPRSVGSNDSTNPRPRSPTLSVASSLSVPSMSPLAFQDDQQLPGCTQWPFREALQTRRMVLVENCAELVKNFPIREWDELPNAAVVIPIANDSDQGVPPAVLTVGLNVRRPFDDDYENFLLASGIAAARSYEAEKQRIDDLAALDRAKSLLFSNISHELRTPLTLIAGPLDDLLQVNQDPRQKEWLTLARSNTRRLTRLVGALMDVSRLEAGKLKGSFRAVNLGIVTRDLAGQFAAAFQKAKLEYVVDCDTSPHTTYVDIEQWEKIVFNLLGNAMKYTLHGTVIVSFTYSDTQAVLAVKDTGVGIPASDINLIGERFHRVASTSRSHEGTGIGLALVKELVKLHGGALEVESATAAEGANGAHGSTFRVRIPLGSEHLPSDALDHDDSTLTRTVNIASYGRDIINEATLWNKNIESSGDSASDDSSPLGTSVESITMSNIRGAEQSLLYFEKTDIVLIVDDSFDTRKYLSSMFAPYCVVVEARDGQEALDKCMQIRPDLIITDVMMPVLDGFGLLRALKQSDELKAIPVIMVTAHDGDEAKVEALLGGADDYMVKPFNVRELIARAHVQLLLGKKRRQLEMAFKEQTLELRAVSEYSPGGIFRASDQGVIGFANDAWYKMSGYPVGIPVADWDSYIVEDHRPHVHEFWDALFTDEEPTTRPVEFQYKTGRWVSIKLVKLETFGTGLPGMLGCATDITDRIAYEEEQKARIREADMRRLEAEEAKRQQELLIDITSHEIRNPISSFMQISPPDLCYEQLEMVIKNQTSFHPTSQLLNNIEEDLEALESIYQCGLAQERICNDVLSLGKIQLDKLQMFDVETSIRHEGKKIMSIFQNEARMKRITLSLKIGESLSELGIDLIKTDPVRLGQVMTNLMSNGIRFTSTSAVRRMELRFDLSLEPPDEGTCAMPQAPKRPIDIEDGQPIYLYVAVTDTGPGLTPKELNLLFQRFSQVSPKTHTVFGGSGLGLFVCRMGGRIEVVSQRGQGSTFRFFIEARTCKTQSPYKELNDPEISDLAKKKKRKMSGPSKRLMGFGKPPHVLIVEDNLINQTVLARQLRHVGLTCEVASDGLQALAKIRAVSTLQGVRKGQYYDCVLMDVEMPVMDGLTAVRHIRAEEAAGTLGKNLVIALTGNARQGQIDHARASGMDDVIIKPYRLDLLLEKIEEMMKIRERDRSLSAGSEHGNGGDLTEKIKNVHLDDEDE</sequence>
<feature type="domain" description="Response regulatory" evidence="5">
    <location>
        <begin position="1048"/>
        <end position="1163"/>
    </location>
</feature>
<reference evidence="6" key="2">
    <citation type="submission" date="2024-01" db="EMBL/GenBank/DDBJ databases">
        <title>Comparative genomics of Cryptococcus and Kwoniella reveals pathogenesis evolution and contrasting modes of karyotype evolution via chromosome fusion or intercentromeric recombination.</title>
        <authorList>
            <person name="Coelho M.A."/>
            <person name="David-Palma M."/>
            <person name="Shea T."/>
            <person name="Bowers K."/>
            <person name="McGinley-Smith S."/>
            <person name="Mohammad A.W."/>
            <person name="Gnirke A."/>
            <person name="Yurkov A.M."/>
            <person name="Nowrousian M."/>
            <person name="Sun S."/>
            <person name="Cuomo C.A."/>
            <person name="Heitman J."/>
        </authorList>
    </citation>
    <scope>NUCLEOTIDE SEQUENCE</scope>
    <source>
        <strain evidence="6">CBS 12478</strain>
    </source>
</reference>
<feature type="modified residue" description="4-aspartylphosphate" evidence="2">
    <location>
        <position position="1689"/>
    </location>
</feature>
<dbReference type="PROSITE" id="PS50110">
    <property type="entry name" value="RESPONSE_REGULATORY"/>
    <property type="match status" value="2"/>
</dbReference>
<feature type="compositionally biased region" description="Polar residues" evidence="3">
    <location>
        <begin position="116"/>
        <end position="125"/>
    </location>
</feature>
<name>A0AAJ8LJW3_9TREE</name>
<dbReference type="KEGG" id="ksn:43585962"/>
<keyword evidence="1 2" id="KW-0597">Phosphoprotein</keyword>
<accession>A0AAJ8LJW3</accession>
<dbReference type="FunFam" id="1.10.287.130:FF:000045">
    <property type="entry name" value="Two-component system sensor histidine kinase/response regulator"/>
    <property type="match status" value="1"/>
</dbReference>
<dbReference type="SUPFAM" id="SSF55785">
    <property type="entry name" value="PYP-like sensor domain (PAS domain)"/>
    <property type="match status" value="1"/>
</dbReference>
<feature type="region of interest" description="Disordered" evidence="3">
    <location>
        <begin position="572"/>
        <end position="617"/>
    </location>
</feature>
<dbReference type="Gene3D" id="3.30.565.10">
    <property type="entry name" value="Histidine kinase-like ATPase, C-terminal domain"/>
    <property type="match status" value="2"/>
</dbReference>
<feature type="domain" description="Histidine kinase" evidence="4">
    <location>
        <begin position="747"/>
        <end position="968"/>
    </location>
</feature>
<dbReference type="SMART" id="SM00448">
    <property type="entry name" value="REC"/>
    <property type="match status" value="2"/>
</dbReference>
<evidence type="ECO:0000256" key="3">
    <source>
        <dbReference type="SAM" id="MobiDB-lite"/>
    </source>
</evidence>
<protein>
    <submittedName>
        <fullName evidence="6">Uncharacterized protein</fullName>
    </submittedName>
</protein>
<dbReference type="InterPro" id="IPR005467">
    <property type="entry name" value="His_kinase_dom"/>
</dbReference>
<evidence type="ECO:0000256" key="1">
    <source>
        <dbReference type="ARBA" id="ARBA00022553"/>
    </source>
</evidence>
<dbReference type="SMART" id="SM00091">
    <property type="entry name" value="PAS"/>
    <property type="match status" value="1"/>
</dbReference>
<dbReference type="PANTHER" id="PTHR43547">
    <property type="entry name" value="TWO-COMPONENT HISTIDINE KINASE"/>
    <property type="match status" value="1"/>
</dbReference>
<feature type="compositionally biased region" description="Low complexity" evidence="3">
    <location>
        <begin position="249"/>
        <end position="267"/>
    </location>
</feature>
<dbReference type="InterPro" id="IPR004358">
    <property type="entry name" value="Sig_transdc_His_kin-like_C"/>
</dbReference>
<feature type="region of interest" description="Disordered" evidence="3">
    <location>
        <begin position="246"/>
        <end position="291"/>
    </location>
</feature>
<feature type="region of interest" description="Disordered" evidence="3">
    <location>
        <begin position="113"/>
        <end position="133"/>
    </location>
</feature>
<dbReference type="InterPro" id="IPR001789">
    <property type="entry name" value="Sig_transdc_resp-reg_receiver"/>
</dbReference>